<name>A0A7G9ZAS5_9EURY</name>
<organism evidence="9">
    <name type="scientific">Candidatus Methanophaga sp. ANME-1 ERB7</name>
    <dbReference type="NCBI Taxonomy" id="2759913"/>
    <lineage>
        <taxon>Archaea</taxon>
        <taxon>Methanobacteriati</taxon>
        <taxon>Methanobacteriota</taxon>
        <taxon>Stenosarchaea group</taxon>
        <taxon>Methanomicrobia</taxon>
        <taxon>Candidatus Methanophagales</taxon>
        <taxon>Candidatus Methanophagaceae</taxon>
        <taxon>Candidatus Methanophaga</taxon>
    </lineage>
</organism>
<dbReference type="PANTHER" id="PTHR43163:SF9">
    <property type="entry name" value="ABC TRANSPORTER PERMEASE PROTEIN"/>
    <property type="match status" value="1"/>
</dbReference>
<dbReference type="GO" id="GO:0055085">
    <property type="term" value="P:transmembrane transport"/>
    <property type="evidence" value="ECO:0007669"/>
    <property type="project" value="InterPro"/>
</dbReference>
<protein>
    <recommendedName>
        <fullName evidence="8">ABC transmembrane type-1 domain-containing protein</fullName>
    </recommendedName>
</protein>
<evidence type="ECO:0000259" key="8">
    <source>
        <dbReference type="PROSITE" id="PS50928"/>
    </source>
</evidence>
<dbReference type="Gene3D" id="1.10.3720.10">
    <property type="entry name" value="MetI-like"/>
    <property type="match status" value="1"/>
</dbReference>
<dbReference type="PANTHER" id="PTHR43163">
    <property type="entry name" value="DIPEPTIDE TRANSPORT SYSTEM PERMEASE PROTEIN DPPB-RELATED"/>
    <property type="match status" value="1"/>
</dbReference>
<dbReference type="EMBL" id="MT631686">
    <property type="protein sequence ID" value="QNO57359.1"/>
    <property type="molecule type" value="Genomic_DNA"/>
</dbReference>
<dbReference type="CDD" id="cd06261">
    <property type="entry name" value="TM_PBP2"/>
    <property type="match status" value="1"/>
</dbReference>
<feature type="transmembrane region" description="Helical" evidence="7">
    <location>
        <begin position="107"/>
        <end position="130"/>
    </location>
</feature>
<dbReference type="InterPro" id="IPR035906">
    <property type="entry name" value="MetI-like_sf"/>
</dbReference>
<comment type="subcellular location">
    <subcellularLocation>
        <location evidence="1 7">Cell membrane</location>
        <topology evidence="1 7">Multi-pass membrane protein</topology>
    </subcellularLocation>
</comment>
<gene>
    <name evidence="9" type="ORF">DPOOOCMC_00017</name>
</gene>
<keyword evidence="5 7" id="KW-1133">Transmembrane helix</keyword>
<evidence type="ECO:0000256" key="7">
    <source>
        <dbReference type="RuleBase" id="RU363032"/>
    </source>
</evidence>
<sequence>MERNLGFYIVRRALQALPIFFGITILTFFLLCLSPIDPVIAYLGLDVVQQMPEEGVARVTQELGLDKPAHVQYLLWLKRVCQGDLGYSWIKHQPVLDVIIEKFPATLLLTVTGYSISIILGIFIGVLSATKEGSLFDRLSLAINYILYSTPAFLIALLSMLIFVVWLGWLPPCRMTSVTAETSSFWFSTLDKLKHLILPAFVLGLSHLAVYTTYIRSGMLEALHKEYIITARAKGLNERTITYKHAFRNALLPFITLLGLSVPWLISGSVVIETIFAWPGIGRLTYEAALRSDYMMLMGLTLFTGTLVIVGNLLADIAYAIVDPRVKYD</sequence>
<evidence type="ECO:0000256" key="2">
    <source>
        <dbReference type="ARBA" id="ARBA00022448"/>
    </source>
</evidence>
<dbReference type="PROSITE" id="PS50928">
    <property type="entry name" value="ABC_TM1"/>
    <property type="match status" value="1"/>
</dbReference>
<feature type="transmembrane region" description="Helical" evidence="7">
    <location>
        <begin position="12"/>
        <end position="36"/>
    </location>
</feature>
<proteinExistence type="inferred from homology"/>
<dbReference type="SUPFAM" id="SSF161098">
    <property type="entry name" value="MetI-like"/>
    <property type="match status" value="1"/>
</dbReference>
<feature type="domain" description="ABC transmembrane type-1" evidence="8">
    <location>
        <begin position="103"/>
        <end position="315"/>
    </location>
</feature>
<dbReference type="InterPro" id="IPR045621">
    <property type="entry name" value="BPD_transp_1_N"/>
</dbReference>
<comment type="similarity">
    <text evidence="7">Belongs to the binding-protein-dependent transport system permease family.</text>
</comment>
<feature type="transmembrane region" description="Helical" evidence="7">
    <location>
        <begin position="251"/>
        <end position="278"/>
    </location>
</feature>
<evidence type="ECO:0000256" key="6">
    <source>
        <dbReference type="ARBA" id="ARBA00023136"/>
    </source>
</evidence>
<evidence type="ECO:0000256" key="5">
    <source>
        <dbReference type="ARBA" id="ARBA00022989"/>
    </source>
</evidence>
<dbReference type="AlphaFoldDB" id="A0A7G9ZAS5"/>
<dbReference type="InterPro" id="IPR000515">
    <property type="entry name" value="MetI-like"/>
</dbReference>
<dbReference type="Pfam" id="PF19300">
    <property type="entry name" value="BPD_transp_1_N"/>
    <property type="match status" value="1"/>
</dbReference>
<feature type="transmembrane region" description="Helical" evidence="7">
    <location>
        <begin position="298"/>
        <end position="322"/>
    </location>
</feature>
<evidence type="ECO:0000256" key="1">
    <source>
        <dbReference type="ARBA" id="ARBA00004651"/>
    </source>
</evidence>
<evidence type="ECO:0000256" key="4">
    <source>
        <dbReference type="ARBA" id="ARBA00022692"/>
    </source>
</evidence>
<dbReference type="Pfam" id="PF00528">
    <property type="entry name" value="BPD_transp_1"/>
    <property type="match status" value="1"/>
</dbReference>
<keyword evidence="2 7" id="KW-0813">Transport</keyword>
<evidence type="ECO:0000256" key="3">
    <source>
        <dbReference type="ARBA" id="ARBA00022475"/>
    </source>
</evidence>
<accession>A0A7G9ZAS5</accession>
<evidence type="ECO:0000313" key="9">
    <source>
        <dbReference type="EMBL" id="QNO57359.1"/>
    </source>
</evidence>
<dbReference type="GO" id="GO:0005886">
    <property type="term" value="C:plasma membrane"/>
    <property type="evidence" value="ECO:0007669"/>
    <property type="project" value="UniProtKB-SubCell"/>
</dbReference>
<keyword evidence="6 7" id="KW-0472">Membrane</keyword>
<keyword evidence="4 7" id="KW-0812">Transmembrane</keyword>
<reference evidence="9" key="1">
    <citation type="submission" date="2020-06" db="EMBL/GenBank/DDBJ databases">
        <title>Unique genomic features of the anaerobic methanotrophic archaea.</title>
        <authorList>
            <person name="Chadwick G.L."/>
            <person name="Skennerton C.T."/>
            <person name="Laso-Perez R."/>
            <person name="Leu A.O."/>
            <person name="Speth D.R."/>
            <person name="Yu H."/>
            <person name="Morgan-Lang C."/>
            <person name="Hatzenpichler R."/>
            <person name="Goudeau D."/>
            <person name="Malmstrom R."/>
            <person name="Brazelton W.J."/>
            <person name="Woyke T."/>
            <person name="Hallam S.J."/>
            <person name="Tyson G.W."/>
            <person name="Wegener G."/>
            <person name="Boetius A."/>
            <person name="Orphan V."/>
        </authorList>
    </citation>
    <scope>NUCLEOTIDE SEQUENCE</scope>
</reference>
<feature type="transmembrane region" description="Helical" evidence="7">
    <location>
        <begin position="142"/>
        <end position="169"/>
    </location>
</feature>
<feature type="transmembrane region" description="Helical" evidence="7">
    <location>
        <begin position="196"/>
        <end position="215"/>
    </location>
</feature>
<keyword evidence="3" id="KW-1003">Cell membrane</keyword>